<comment type="caution">
    <text evidence="2">The sequence shown here is derived from an EMBL/GenBank/DDBJ whole genome shotgun (WGS) entry which is preliminary data.</text>
</comment>
<reference evidence="2 3" key="1">
    <citation type="journal article" date="2018" name="PLoS Genet.">
        <title>Population sequencing reveals clonal diversity and ancestral inbreeding in the grapevine cultivar Chardonnay.</title>
        <authorList>
            <person name="Roach M.J."/>
            <person name="Johnson D.L."/>
            <person name="Bohlmann J."/>
            <person name="van Vuuren H.J."/>
            <person name="Jones S.J."/>
            <person name="Pretorius I.S."/>
            <person name="Schmidt S.A."/>
            <person name="Borneman A.R."/>
        </authorList>
    </citation>
    <scope>NUCLEOTIDE SEQUENCE [LARGE SCALE GENOMIC DNA]</scope>
    <source>
        <strain evidence="3">cv. Chardonnay</strain>
        <tissue evidence="2">Leaf</tissue>
    </source>
</reference>
<organism evidence="2 3">
    <name type="scientific">Vitis vinifera</name>
    <name type="common">Grape</name>
    <dbReference type="NCBI Taxonomy" id="29760"/>
    <lineage>
        <taxon>Eukaryota</taxon>
        <taxon>Viridiplantae</taxon>
        <taxon>Streptophyta</taxon>
        <taxon>Embryophyta</taxon>
        <taxon>Tracheophyta</taxon>
        <taxon>Spermatophyta</taxon>
        <taxon>Magnoliopsida</taxon>
        <taxon>eudicotyledons</taxon>
        <taxon>Gunneridae</taxon>
        <taxon>Pentapetalae</taxon>
        <taxon>rosids</taxon>
        <taxon>Vitales</taxon>
        <taxon>Vitaceae</taxon>
        <taxon>Viteae</taxon>
        <taxon>Vitis</taxon>
    </lineage>
</organism>
<dbReference type="Pfam" id="PF00078">
    <property type="entry name" value="RVT_1"/>
    <property type="match status" value="1"/>
</dbReference>
<dbReference type="Proteomes" id="UP000288805">
    <property type="component" value="Unassembled WGS sequence"/>
</dbReference>
<gene>
    <name evidence="2" type="primary">VvCHDp000001_736</name>
    <name evidence="2" type="ORF">CK203_004384</name>
</gene>
<dbReference type="InterPro" id="IPR000477">
    <property type="entry name" value="RT_dom"/>
</dbReference>
<dbReference type="AlphaFoldDB" id="A0A438K9A4"/>
<accession>A0A438K9A4</accession>
<dbReference type="InterPro" id="IPR026960">
    <property type="entry name" value="RVT-Znf"/>
</dbReference>
<protein>
    <submittedName>
        <fullName evidence="2">Putative ribonuclease H protein</fullName>
    </submittedName>
</protein>
<dbReference type="SUPFAM" id="SSF56672">
    <property type="entry name" value="DNA/RNA polymerases"/>
    <property type="match status" value="1"/>
</dbReference>
<dbReference type="PROSITE" id="PS50878">
    <property type="entry name" value="RT_POL"/>
    <property type="match status" value="1"/>
</dbReference>
<proteinExistence type="predicted"/>
<evidence type="ECO:0000313" key="2">
    <source>
        <dbReference type="EMBL" id="RVX17757.1"/>
    </source>
</evidence>
<feature type="domain" description="Reverse transcriptase" evidence="1">
    <location>
        <begin position="1"/>
        <end position="215"/>
    </location>
</feature>
<dbReference type="Pfam" id="PF13966">
    <property type="entry name" value="zf-RVT"/>
    <property type="match status" value="1"/>
</dbReference>
<sequence>MGKLVSNSQNAFVEGRQILVAVLVANEAIDSRKRSVGTSLVCKLDIEKAYDHVNWRFLMSVLEKMGFGPKWRKWIFYCISTVRMAVLVNGTPTDFFSTFRGLRQGDPLSPYLFVLIMEALNSLISRAEENGFIRGFKATGRRGEGVSVSHLLFADDTLLFCEDDRDQLIFWKWVVICFEVVSGLPLGASHKSCRVWDGVEERFKRKLAMWKKQYLSKGGRLTLIKSTLSNLPIYFMSLFVIPRKVRLRLEKIQREFVWGDMEERRKIHLVRWEVICKDIRHGGLGESFWRRVIVGKFGEVQGGWTTREVRESYGTGLWKDIRKGWEEFFLKTRIHIGNGRRTRFWWDKWVGDSKLKDLFPLLFRIAANNSAIVADLWGRQEGGGGGWEVHFRRPFQDWELEEVNRFLGYISTVRVQEGEDFLVWKIERKGTFKVNSYYRSLKEDNSPLFPEKEVWGSYAPLRTRFFAWEAVWGKISTIDMLMRRGWSMANRCNLCKENEETANHILIHCGKTRDLWNLLFSSFGVVWVLPDSVRNLLLEWKMKGMGKKRSVVWKMAPICLFWCIWGE</sequence>
<dbReference type="PANTHER" id="PTHR33116:SF78">
    <property type="entry name" value="OS12G0587133 PROTEIN"/>
    <property type="match status" value="1"/>
</dbReference>
<evidence type="ECO:0000259" key="1">
    <source>
        <dbReference type="PROSITE" id="PS50878"/>
    </source>
</evidence>
<dbReference type="InterPro" id="IPR043502">
    <property type="entry name" value="DNA/RNA_pol_sf"/>
</dbReference>
<name>A0A438K9A4_VITVI</name>
<dbReference type="PANTHER" id="PTHR33116">
    <property type="entry name" value="REVERSE TRANSCRIPTASE ZINC-BINDING DOMAIN-CONTAINING PROTEIN-RELATED-RELATED"/>
    <property type="match status" value="1"/>
</dbReference>
<dbReference type="EMBL" id="QGNW01000012">
    <property type="protein sequence ID" value="RVX17757.1"/>
    <property type="molecule type" value="Genomic_DNA"/>
</dbReference>
<evidence type="ECO:0000313" key="3">
    <source>
        <dbReference type="Proteomes" id="UP000288805"/>
    </source>
</evidence>